<feature type="region of interest" description="Disordered" evidence="1">
    <location>
        <begin position="1"/>
        <end position="27"/>
    </location>
</feature>
<feature type="domain" description="ATPase BadF/BadG/BcrA/BcrD type" evidence="2">
    <location>
        <begin position="28"/>
        <end position="324"/>
    </location>
</feature>
<gene>
    <name evidence="3" type="ORF">LG632_28565</name>
</gene>
<sequence>MDRSGRAQPVPRPVPRRGTAPGVGDRVVGVDVGGTGVRTALARLDPQGRPRVVAEVERPVPARTGPRGIDAEALLETLLPGLDVVLRRGGARSVAAVAVGATGMASLGADLAERLPGPLSARCGTGRLVLAADAVAAYAGALGARPGVVVAAGTGMIALGTDLATGWRRADGWGHLLGDCGGGAWIGRAALDAALRCHDGRPGGSAALLALVVGRFGPVGGLPAAFQLRPDRAGLLASLAPAVAAARAEGDPVAAGILRRAAEEMADTAAAAATGLDRPAFALTGGLFEMAGLREEVGELIGARLPGAGLRRSEGDPLLGALRLAAGAARGELPWPVGAPLLRLVG</sequence>
<dbReference type="InterPro" id="IPR002731">
    <property type="entry name" value="ATPase_BadF"/>
</dbReference>
<dbReference type="InterPro" id="IPR052519">
    <property type="entry name" value="Euk-type_GlcNAc_Kinase"/>
</dbReference>
<proteinExistence type="predicted"/>
<evidence type="ECO:0000256" key="1">
    <source>
        <dbReference type="SAM" id="MobiDB-lite"/>
    </source>
</evidence>
<dbReference type="Pfam" id="PF01869">
    <property type="entry name" value="BcrAD_BadFG"/>
    <property type="match status" value="1"/>
</dbReference>
<dbReference type="PANTHER" id="PTHR43190:SF3">
    <property type="entry name" value="N-ACETYL-D-GLUCOSAMINE KINASE"/>
    <property type="match status" value="1"/>
</dbReference>
<protein>
    <submittedName>
        <fullName evidence="3">ATPase</fullName>
    </submittedName>
</protein>
<comment type="caution">
    <text evidence="3">The sequence shown here is derived from an EMBL/GenBank/DDBJ whole genome shotgun (WGS) entry which is preliminary data.</text>
</comment>
<name>A0ABS8BF85_9ACTN</name>
<keyword evidence="4" id="KW-1185">Reference proteome</keyword>
<evidence type="ECO:0000313" key="4">
    <source>
        <dbReference type="Proteomes" id="UP001199054"/>
    </source>
</evidence>
<feature type="compositionally biased region" description="Low complexity" evidence="1">
    <location>
        <begin position="16"/>
        <end position="27"/>
    </location>
</feature>
<dbReference type="SUPFAM" id="SSF53067">
    <property type="entry name" value="Actin-like ATPase domain"/>
    <property type="match status" value="2"/>
</dbReference>
<dbReference type="InterPro" id="IPR043129">
    <property type="entry name" value="ATPase_NBD"/>
</dbReference>
<organism evidence="3 4">
    <name type="scientific">Streptomyces antimicrobicus</name>
    <dbReference type="NCBI Taxonomy" id="2883108"/>
    <lineage>
        <taxon>Bacteria</taxon>
        <taxon>Bacillati</taxon>
        <taxon>Actinomycetota</taxon>
        <taxon>Actinomycetes</taxon>
        <taxon>Kitasatosporales</taxon>
        <taxon>Streptomycetaceae</taxon>
        <taxon>Streptomyces</taxon>
    </lineage>
</organism>
<dbReference type="RefSeq" id="WP_226730634.1">
    <property type="nucleotide sequence ID" value="NZ_JAJAUY010000199.1"/>
</dbReference>
<reference evidence="3 4" key="1">
    <citation type="submission" date="2021-10" db="EMBL/GenBank/DDBJ databases">
        <title>Streptomyces sp. strain SMC 277, a novel streptomycete isolated from soil.</title>
        <authorList>
            <person name="Chanama M."/>
        </authorList>
    </citation>
    <scope>NUCLEOTIDE SEQUENCE [LARGE SCALE GENOMIC DNA]</scope>
    <source>
        <strain evidence="3 4">SMC 277</strain>
    </source>
</reference>
<dbReference type="PANTHER" id="PTHR43190">
    <property type="entry name" value="N-ACETYL-D-GLUCOSAMINE KINASE"/>
    <property type="match status" value="1"/>
</dbReference>
<dbReference type="Gene3D" id="3.30.420.40">
    <property type="match status" value="2"/>
</dbReference>
<evidence type="ECO:0000259" key="2">
    <source>
        <dbReference type="Pfam" id="PF01869"/>
    </source>
</evidence>
<dbReference type="Proteomes" id="UP001199054">
    <property type="component" value="Unassembled WGS sequence"/>
</dbReference>
<dbReference type="EMBL" id="JAJAUY010000199">
    <property type="protein sequence ID" value="MCB5183298.1"/>
    <property type="molecule type" value="Genomic_DNA"/>
</dbReference>
<accession>A0ABS8BF85</accession>
<evidence type="ECO:0000313" key="3">
    <source>
        <dbReference type="EMBL" id="MCB5183298.1"/>
    </source>
</evidence>